<feature type="compositionally biased region" description="Polar residues" evidence="1">
    <location>
        <begin position="70"/>
        <end position="80"/>
    </location>
</feature>
<dbReference type="FunFam" id="3.80.10.10:FF:000144">
    <property type="entry name" value="F-box and leucine-rich repeat protein 16"/>
    <property type="match status" value="1"/>
</dbReference>
<dbReference type="SUPFAM" id="SSF52047">
    <property type="entry name" value="RNI-like"/>
    <property type="match status" value="1"/>
</dbReference>
<feature type="compositionally biased region" description="Low complexity" evidence="1">
    <location>
        <begin position="27"/>
        <end position="43"/>
    </location>
</feature>
<evidence type="ECO:0000313" key="2">
    <source>
        <dbReference type="EMBL" id="KAG8194689.1"/>
    </source>
</evidence>
<proteinExistence type="predicted"/>
<reference evidence="2 3" key="1">
    <citation type="journal article" date="2022" name="Nat. Ecol. Evol.">
        <title>A masculinizing supergene underlies an exaggerated male reproductive morph in a spider.</title>
        <authorList>
            <person name="Hendrickx F."/>
            <person name="De Corte Z."/>
            <person name="Sonet G."/>
            <person name="Van Belleghem S.M."/>
            <person name="Kostlbacher S."/>
            <person name="Vangestel C."/>
        </authorList>
    </citation>
    <scope>NUCLEOTIDE SEQUENCE [LARGE SCALE GENOMIC DNA]</scope>
    <source>
        <strain evidence="2">W744_W776</strain>
    </source>
</reference>
<dbReference type="InterPro" id="IPR006553">
    <property type="entry name" value="Leu-rich_rpt_Cys-con_subtyp"/>
</dbReference>
<dbReference type="GO" id="GO:0031146">
    <property type="term" value="P:SCF-dependent proteasomal ubiquitin-dependent protein catabolic process"/>
    <property type="evidence" value="ECO:0007669"/>
    <property type="project" value="TreeGrafter"/>
</dbReference>
<dbReference type="InterPro" id="IPR032675">
    <property type="entry name" value="LRR_dom_sf"/>
</dbReference>
<feature type="region of interest" description="Disordered" evidence="1">
    <location>
        <begin position="70"/>
        <end position="92"/>
    </location>
</feature>
<organism evidence="2 3">
    <name type="scientific">Oedothorax gibbosus</name>
    <dbReference type="NCBI Taxonomy" id="931172"/>
    <lineage>
        <taxon>Eukaryota</taxon>
        <taxon>Metazoa</taxon>
        <taxon>Ecdysozoa</taxon>
        <taxon>Arthropoda</taxon>
        <taxon>Chelicerata</taxon>
        <taxon>Arachnida</taxon>
        <taxon>Araneae</taxon>
        <taxon>Araneomorphae</taxon>
        <taxon>Entelegynae</taxon>
        <taxon>Araneoidea</taxon>
        <taxon>Linyphiidae</taxon>
        <taxon>Erigoninae</taxon>
        <taxon>Oedothorax</taxon>
    </lineage>
</organism>
<dbReference type="SMART" id="SM00367">
    <property type="entry name" value="LRR_CC"/>
    <property type="match status" value="8"/>
</dbReference>
<dbReference type="Gene3D" id="3.80.10.10">
    <property type="entry name" value="Ribonuclease Inhibitor"/>
    <property type="match status" value="2"/>
</dbReference>
<dbReference type="Pfam" id="PF13516">
    <property type="entry name" value="LRR_6"/>
    <property type="match status" value="4"/>
</dbReference>
<dbReference type="GO" id="GO:0019005">
    <property type="term" value="C:SCF ubiquitin ligase complex"/>
    <property type="evidence" value="ECO:0007669"/>
    <property type="project" value="TreeGrafter"/>
</dbReference>
<dbReference type="PANTHER" id="PTHR13318:SF193">
    <property type="entry name" value="F-BOX_LRR-REPEAT PROTEIN 16"/>
    <property type="match status" value="1"/>
</dbReference>
<protein>
    <recommendedName>
        <fullName evidence="4">F-box/LRR-repeat protein 16</fullName>
    </recommendedName>
</protein>
<dbReference type="SMART" id="SM00368">
    <property type="entry name" value="LRR_RI"/>
    <property type="match status" value="3"/>
</dbReference>
<name>A0AAV6VDE2_9ARAC</name>
<comment type="caution">
    <text evidence="2">The sequence shown here is derived from an EMBL/GenBank/DDBJ whole genome shotgun (WGS) entry which is preliminary data.</text>
</comment>
<accession>A0AAV6VDE2</accession>
<dbReference type="PANTHER" id="PTHR13318">
    <property type="entry name" value="PARTNER OF PAIRED, ISOFORM B-RELATED"/>
    <property type="match status" value="1"/>
</dbReference>
<evidence type="ECO:0000256" key="1">
    <source>
        <dbReference type="SAM" id="MobiDB-lite"/>
    </source>
</evidence>
<dbReference type="AlphaFoldDB" id="A0AAV6VDE2"/>
<dbReference type="Proteomes" id="UP000827092">
    <property type="component" value="Unassembled WGS sequence"/>
</dbReference>
<evidence type="ECO:0008006" key="4">
    <source>
        <dbReference type="Google" id="ProtNLM"/>
    </source>
</evidence>
<evidence type="ECO:0000313" key="3">
    <source>
        <dbReference type="Proteomes" id="UP000827092"/>
    </source>
</evidence>
<sequence>MAAEVSFTKRAAAELSRRFNGLTVRRSAASTLPPATTSTSGAPHGQPIPPAPTTASAKVTSWVVEGVKRQQQQGNSTRVIAQQQPKPPPNKQANRIAELVANKPRTLDELWLDPGFLATLFFYFPSLERTVLAQVSTVWRDVLYQPVFWSRVLPVLRCRELRATSGDLSSTSELRKRVYSSLEKRGFPSLCLHGAGDDDVYDVVSNFPTPYVRQVRRLVLRCCNLTDKGHEVLLEFFHEVTHLDMMGCNEVTDAGLWASLHPRMVTHLDMMGCNEVTDAGLWASLHPRMVHLTLADCINVADESVAAIAQLLPGLRELNLQAYHVTDAALAFFGPQAGGSLQVLRLRSCWELTNHGLLNLVHVLPNLTILSLSGCSKITDDGVELLAENLRQLRLLDLSWCPRITDAALEYIACDLSLLEELVLDRCVHVTDIGVGYLSTMVNLRVLYLRWCTQIRDFGLQHLCAMRSLHVLSLAGCPLLTSSGLSSLVQLRDLRELELTNCPGASEELFEYLREHLPLCTVIE</sequence>
<dbReference type="CDD" id="cd22127">
    <property type="entry name" value="F-box_FBXL16"/>
    <property type="match status" value="1"/>
</dbReference>
<dbReference type="EMBL" id="JAFNEN010000100">
    <property type="protein sequence ID" value="KAG8194689.1"/>
    <property type="molecule type" value="Genomic_DNA"/>
</dbReference>
<gene>
    <name evidence="2" type="ORF">JTE90_028003</name>
</gene>
<feature type="region of interest" description="Disordered" evidence="1">
    <location>
        <begin position="16"/>
        <end position="55"/>
    </location>
</feature>
<dbReference type="InterPro" id="IPR001611">
    <property type="entry name" value="Leu-rich_rpt"/>
</dbReference>
<keyword evidence="3" id="KW-1185">Reference proteome</keyword>